<comment type="caution">
    <text evidence="4">The sequence shown here is derived from an EMBL/GenBank/DDBJ whole genome shotgun (WGS) entry which is preliminary data.</text>
</comment>
<protein>
    <submittedName>
        <fullName evidence="4">Diguanylate cyclase (GGDEF)-like protein</fullName>
    </submittedName>
</protein>
<dbReference type="EMBL" id="JACIJM010000008">
    <property type="protein sequence ID" value="MBB5723104.1"/>
    <property type="molecule type" value="Genomic_DNA"/>
</dbReference>
<dbReference type="InterPro" id="IPR050706">
    <property type="entry name" value="Cyclic-di-GMP_PDE-like"/>
</dbReference>
<dbReference type="Gene3D" id="3.30.70.270">
    <property type="match status" value="1"/>
</dbReference>
<keyword evidence="1" id="KW-0472">Membrane</keyword>
<dbReference type="PROSITE" id="PS50883">
    <property type="entry name" value="EAL"/>
    <property type="match status" value="1"/>
</dbReference>
<dbReference type="Pfam" id="PF00990">
    <property type="entry name" value="GGDEF"/>
    <property type="match status" value="1"/>
</dbReference>
<evidence type="ECO:0000256" key="1">
    <source>
        <dbReference type="SAM" id="Phobius"/>
    </source>
</evidence>
<evidence type="ECO:0000259" key="3">
    <source>
        <dbReference type="PROSITE" id="PS50887"/>
    </source>
</evidence>
<dbReference type="PROSITE" id="PS50887">
    <property type="entry name" value="GGDEF"/>
    <property type="match status" value="1"/>
</dbReference>
<dbReference type="SUPFAM" id="SSF141868">
    <property type="entry name" value="EAL domain-like"/>
    <property type="match status" value="1"/>
</dbReference>
<proteinExistence type="predicted"/>
<dbReference type="PANTHER" id="PTHR33121">
    <property type="entry name" value="CYCLIC DI-GMP PHOSPHODIESTERASE PDEF"/>
    <property type="match status" value="1"/>
</dbReference>
<dbReference type="InterPro" id="IPR029787">
    <property type="entry name" value="Nucleotide_cyclase"/>
</dbReference>
<dbReference type="CDD" id="cd01949">
    <property type="entry name" value="GGDEF"/>
    <property type="match status" value="1"/>
</dbReference>
<dbReference type="PANTHER" id="PTHR33121:SF70">
    <property type="entry name" value="SIGNALING PROTEIN YKOW"/>
    <property type="match status" value="1"/>
</dbReference>
<dbReference type="InterPro" id="IPR043128">
    <property type="entry name" value="Rev_trsase/Diguanyl_cyclase"/>
</dbReference>
<evidence type="ECO:0000313" key="4">
    <source>
        <dbReference type="EMBL" id="MBB5723104.1"/>
    </source>
</evidence>
<evidence type="ECO:0000259" key="2">
    <source>
        <dbReference type="PROSITE" id="PS50883"/>
    </source>
</evidence>
<feature type="transmembrane region" description="Helical" evidence="1">
    <location>
        <begin position="77"/>
        <end position="102"/>
    </location>
</feature>
<keyword evidence="5" id="KW-1185">Reference proteome</keyword>
<accession>A0A7W9BN55</accession>
<dbReference type="InterPro" id="IPR035919">
    <property type="entry name" value="EAL_sf"/>
</dbReference>
<dbReference type="Proteomes" id="UP000535415">
    <property type="component" value="Unassembled WGS sequence"/>
</dbReference>
<organism evidence="4 5">
    <name type="scientific">Yoonia ponticola</name>
    <dbReference type="NCBI Taxonomy" id="1524255"/>
    <lineage>
        <taxon>Bacteria</taxon>
        <taxon>Pseudomonadati</taxon>
        <taxon>Pseudomonadota</taxon>
        <taxon>Alphaproteobacteria</taxon>
        <taxon>Rhodobacterales</taxon>
        <taxon>Paracoccaceae</taxon>
        <taxon>Yoonia</taxon>
    </lineage>
</organism>
<dbReference type="InterPro" id="IPR000160">
    <property type="entry name" value="GGDEF_dom"/>
</dbReference>
<dbReference type="InterPro" id="IPR001633">
    <property type="entry name" value="EAL_dom"/>
</dbReference>
<name>A0A7W9BN55_9RHOB</name>
<dbReference type="RefSeq" id="WP_183530011.1">
    <property type="nucleotide sequence ID" value="NZ_JACIJM010000008.1"/>
</dbReference>
<dbReference type="CDD" id="cd01948">
    <property type="entry name" value="EAL"/>
    <property type="match status" value="1"/>
</dbReference>
<dbReference type="Gene3D" id="3.20.20.450">
    <property type="entry name" value="EAL domain"/>
    <property type="match status" value="1"/>
</dbReference>
<feature type="transmembrane region" description="Helical" evidence="1">
    <location>
        <begin position="133"/>
        <end position="151"/>
    </location>
</feature>
<dbReference type="NCBIfam" id="TIGR00254">
    <property type="entry name" value="GGDEF"/>
    <property type="match status" value="1"/>
</dbReference>
<dbReference type="SUPFAM" id="SSF55073">
    <property type="entry name" value="Nucleotide cyclase"/>
    <property type="match status" value="1"/>
</dbReference>
<dbReference type="AlphaFoldDB" id="A0A7W9BN55"/>
<dbReference type="SMART" id="SM00267">
    <property type="entry name" value="GGDEF"/>
    <property type="match status" value="1"/>
</dbReference>
<feature type="transmembrane region" description="Helical" evidence="1">
    <location>
        <begin position="108"/>
        <end position="126"/>
    </location>
</feature>
<dbReference type="GO" id="GO:0071111">
    <property type="term" value="F:cyclic-guanylate-specific phosphodiesterase activity"/>
    <property type="evidence" value="ECO:0007669"/>
    <property type="project" value="InterPro"/>
</dbReference>
<feature type="domain" description="EAL" evidence="2">
    <location>
        <begin position="384"/>
        <end position="639"/>
    </location>
</feature>
<evidence type="ECO:0000313" key="5">
    <source>
        <dbReference type="Proteomes" id="UP000535415"/>
    </source>
</evidence>
<keyword evidence="1" id="KW-1133">Transmembrane helix</keyword>
<sequence>MSLSLVDHFKYQTRVAVHVTNRDALKRLIAALMIMLICWQFGYRNVAIFWSAIIVTSEVIARMINRRISLTGPQLSFGACFALWTVNWLGIWPMLAPAIILAAHGSDALLVVGLLWLFGVHVHISNSYAALPFFYWSLIASLFAMTTLMFWQGFMAPTLQSTLLEWCAAVAMLVAYAVNALQTMSAQKDTLTKLAEARKDADKRLTELEFLTRHDHLTGLMNRRAFEEAATLLLPRRSNRDRSQLGYFLIDLDGFKPINDSYSHKAGDAVLVAVAERLSKFVGSSGVVARLGGDEFATAISGVQNSAQALRLATEIANVIKQPIIVDHKQLEVGASVGVALTSSSQDTLAGIASGADQAMYKAKNDPGQSAFVYDRNNFPIRASLDDRVTILRAMQKQNIAPYYQPKINLETGFIEGFEALSRWRHPTRGLLLPGKFLPYIDELGLQSEFLMRTTGLVLQQIEDWQKEGFDPGEVSVNLPEVTLATLSGRASVMELIEKFPQARSKLTFEVTEDVFIARSGNLIQESIAAFRKAGIRISLDDFGTGFASFKHLRELEFDELKLDTGFVRGLGHDKAAEVLVEGFLGIGKGLGVKVIAEGVETETQRTLLRKMGCTICQGFYYSPAMPHNEARDALWRQHHLGVPFTKTRATETTEAEDAA</sequence>
<dbReference type="SMART" id="SM00052">
    <property type="entry name" value="EAL"/>
    <property type="match status" value="1"/>
</dbReference>
<reference evidence="4 5" key="1">
    <citation type="submission" date="2020-08" db="EMBL/GenBank/DDBJ databases">
        <title>Genomic Encyclopedia of Type Strains, Phase IV (KMG-IV): sequencing the most valuable type-strain genomes for metagenomic binning, comparative biology and taxonomic classification.</title>
        <authorList>
            <person name="Goeker M."/>
        </authorList>
    </citation>
    <scope>NUCLEOTIDE SEQUENCE [LARGE SCALE GENOMIC DNA]</scope>
    <source>
        <strain evidence="4 5">DSM 101064</strain>
    </source>
</reference>
<dbReference type="Pfam" id="PF00563">
    <property type="entry name" value="EAL"/>
    <property type="match status" value="1"/>
</dbReference>
<keyword evidence="1" id="KW-0812">Transmembrane</keyword>
<gene>
    <name evidence="4" type="ORF">FHS72_002741</name>
</gene>
<feature type="domain" description="GGDEF" evidence="3">
    <location>
        <begin position="243"/>
        <end position="377"/>
    </location>
</feature>